<dbReference type="EMBL" id="BBWU01000021">
    <property type="protein sequence ID" value="GAO38855.1"/>
    <property type="molecule type" value="Genomic_DNA"/>
</dbReference>
<dbReference type="AlphaFoldDB" id="A0A0E9MP02"/>
<feature type="domain" description="Peptidase S9 prolyl oligopeptidase catalytic" evidence="4">
    <location>
        <begin position="501"/>
        <end position="702"/>
    </location>
</feature>
<evidence type="ECO:0000256" key="2">
    <source>
        <dbReference type="ARBA" id="ARBA00022825"/>
    </source>
</evidence>
<dbReference type="Gene3D" id="2.120.10.30">
    <property type="entry name" value="TolB, C-terminal domain"/>
    <property type="match status" value="1"/>
</dbReference>
<evidence type="ECO:0000313" key="6">
    <source>
        <dbReference type="EMBL" id="GAO38855.1"/>
    </source>
</evidence>
<reference evidence="6 7" key="1">
    <citation type="submission" date="2015-04" db="EMBL/GenBank/DDBJ databases">
        <title>Whole genome shotgun sequence of Sphingomonas changbaiensis NBRC 104936.</title>
        <authorList>
            <person name="Katano-Makiyama Y."/>
            <person name="Hosoyama A."/>
            <person name="Hashimoto M."/>
            <person name="Noguchi M."/>
            <person name="Tsuchikane K."/>
            <person name="Ohji S."/>
            <person name="Yamazoe A."/>
            <person name="Ichikawa N."/>
            <person name="Kimura A."/>
            <person name="Fujita N."/>
        </authorList>
    </citation>
    <scope>NUCLEOTIDE SEQUENCE [LARGE SCALE GENOMIC DNA]</scope>
    <source>
        <strain evidence="6 7">NBRC 104936</strain>
    </source>
</reference>
<evidence type="ECO:0000259" key="5">
    <source>
        <dbReference type="Pfam" id="PF00930"/>
    </source>
</evidence>
<dbReference type="PANTHER" id="PTHR42776:SF27">
    <property type="entry name" value="DIPEPTIDYL PEPTIDASE FAMILY MEMBER 6"/>
    <property type="match status" value="1"/>
</dbReference>
<name>A0A0E9MP02_9SPHN</name>
<dbReference type="Pfam" id="PF07676">
    <property type="entry name" value="PD40"/>
    <property type="match status" value="3"/>
</dbReference>
<dbReference type="InterPro" id="IPR011659">
    <property type="entry name" value="WD40"/>
</dbReference>
<dbReference type="Gene3D" id="2.120.10.60">
    <property type="entry name" value="Tricorn protease N-terminal domain"/>
    <property type="match status" value="1"/>
</dbReference>
<dbReference type="InterPro" id="IPR029058">
    <property type="entry name" value="AB_hydrolase_fold"/>
</dbReference>
<dbReference type="GO" id="GO:0004252">
    <property type="term" value="F:serine-type endopeptidase activity"/>
    <property type="evidence" value="ECO:0007669"/>
    <property type="project" value="TreeGrafter"/>
</dbReference>
<dbReference type="SUPFAM" id="SSF53474">
    <property type="entry name" value="alpha/beta-Hydrolases"/>
    <property type="match status" value="1"/>
</dbReference>
<proteinExistence type="predicted"/>
<dbReference type="GO" id="GO:0006508">
    <property type="term" value="P:proteolysis"/>
    <property type="evidence" value="ECO:0007669"/>
    <property type="project" value="InterPro"/>
</dbReference>
<dbReference type="PANTHER" id="PTHR42776">
    <property type="entry name" value="SERINE PEPTIDASE S9 FAMILY MEMBER"/>
    <property type="match status" value="1"/>
</dbReference>
<evidence type="ECO:0000256" key="1">
    <source>
        <dbReference type="ARBA" id="ARBA00022801"/>
    </source>
</evidence>
<dbReference type="Proteomes" id="UP000033202">
    <property type="component" value="Unassembled WGS sequence"/>
</dbReference>
<keyword evidence="7" id="KW-1185">Reference proteome</keyword>
<dbReference type="InterPro" id="IPR001375">
    <property type="entry name" value="Peptidase_S9_cat"/>
</dbReference>
<feature type="domain" description="Dipeptidylpeptidase IV N-terminal" evidence="5">
    <location>
        <begin position="272"/>
        <end position="391"/>
    </location>
</feature>
<dbReference type="InterPro" id="IPR011042">
    <property type="entry name" value="6-blade_b-propeller_TolB-like"/>
</dbReference>
<sequence length="703" mass="76254">MWKMQVSLAAVSLALVTLAPGAAIAAEPALPGLEQTLAFPFAEQLTASEHGDSIAWVARQNGIRNIWVASGAGFSPRRLTDTQNDDGQELTSIALSPDGRRIAWVRGGDHDSNWEAEGGLQPDPASDVEQPHLAVWTADVAGGAPREVGEGDAPAITDAGRIAFVRDGKVWVAEPGGKPERLFFDRGEVQNLAWSPDGRRLAFVSGRGDHSFVGIYTGKDQPILWLAPSTGRDDNPVWSPDGTRIGFTRRPGVGGAPEPLLEEVKQPWSIWVADARTGEGAQVWRSPDTMDGSWTSVPDGPTLRWAAGHRLTFRAEMDGWPHLYSVPAAGGEAMLLTPGNYMVEHVALSGDGKSLLYSANTGTSDGDDDRRHIFRVPVDRAAPQALSSGDGLEWMPVPAGPGVAFVSATAKRPPAVYWSGAARGSEHALVPLPAYTPGPLVVPKQVMFRAADGVLVHGQLFDASGGKAKKPALIFVHGGPPRQMLLGWSYMFYYSHAYAVNQYLASRGFVVLSVNYRLGIGYGRPFHHPKDAGATGASEYRDVVAGAHFLQTLQQVDPQRIGIWGGSYGGYLTALALARDSDIFKAGVDFHGVHDMSRTLAERKTPPKRYEQGDWEAALKTAFTSSPVADVATWRSPVLLIHGDDDRNVRFSQTIDLARRLDAQGVRYEEMVVPNEIHDFLRHQDWLKADQASVRFLERELKP</sequence>
<dbReference type="Pfam" id="PF00326">
    <property type="entry name" value="Peptidase_S9"/>
    <property type="match status" value="1"/>
</dbReference>
<comment type="caution">
    <text evidence="6">The sequence shown here is derived from an EMBL/GenBank/DDBJ whole genome shotgun (WGS) entry which is preliminary data.</text>
</comment>
<keyword evidence="2" id="KW-0720">Serine protease</keyword>
<dbReference type="RefSeq" id="WP_217995416.1">
    <property type="nucleotide sequence ID" value="NZ_BBWU01000021.1"/>
</dbReference>
<keyword evidence="3" id="KW-0732">Signal</keyword>
<protein>
    <recommendedName>
        <fullName evidence="8">Peptidase S9 family protein</fullName>
    </recommendedName>
</protein>
<evidence type="ECO:0000256" key="3">
    <source>
        <dbReference type="SAM" id="SignalP"/>
    </source>
</evidence>
<feature type="signal peptide" evidence="3">
    <location>
        <begin position="1"/>
        <end position="25"/>
    </location>
</feature>
<evidence type="ECO:0000259" key="4">
    <source>
        <dbReference type="Pfam" id="PF00326"/>
    </source>
</evidence>
<dbReference type="InterPro" id="IPR002469">
    <property type="entry name" value="Peptidase_S9B_N"/>
</dbReference>
<evidence type="ECO:0008006" key="8">
    <source>
        <dbReference type="Google" id="ProtNLM"/>
    </source>
</evidence>
<keyword evidence="2" id="KW-0645">Protease</keyword>
<keyword evidence="1" id="KW-0378">Hydrolase</keyword>
<dbReference type="Gene3D" id="3.40.50.1820">
    <property type="entry name" value="alpha/beta hydrolase"/>
    <property type="match status" value="1"/>
</dbReference>
<organism evidence="6 7">
    <name type="scientific">Sphingomonas changbaiensis NBRC 104936</name>
    <dbReference type="NCBI Taxonomy" id="1219043"/>
    <lineage>
        <taxon>Bacteria</taxon>
        <taxon>Pseudomonadati</taxon>
        <taxon>Pseudomonadota</taxon>
        <taxon>Alphaproteobacteria</taxon>
        <taxon>Sphingomonadales</taxon>
        <taxon>Sphingomonadaceae</taxon>
        <taxon>Sphingomonas</taxon>
    </lineage>
</organism>
<dbReference type="STRING" id="1219043.SCH01S_21_00420"/>
<feature type="chain" id="PRO_5002429491" description="Peptidase S9 family protein" evidence="3">
    <location>
        <begin position="26"/>
        <end position="703"/>
    </location>
</feature>
<dbReference type="SUPFAM" id="SSF82171">
    <property type="entry name" value="DPP6 N-terminal domain-like"/>
    <property type="match status" value="1"/>
</dbReference>
<evidence type="ECO:0000313" key="7">
    <source>
        <dbReference type="Proteomes" id="UP000033202"/>
    </source>
</evidence>
<gene>
    <name evidence="6" type="ORF">SCH01S_21_00420</name>
</gene>
<accession>A0A0E9MP02</accession>
<dbReference type="Pfam" id="PF00930">
    <property type="entry name" value="DPPIV_N"/>
    <property type="match status" value="1"/>
</dbReference>